<dbReference type="Proteomes" id="UP000264310">
    <property type="component" value="Unassembled WGS sequence"/>
</dbReference>
<proteinExistence type="predicted"/>
<feature type="compositionally biased region" description="Gly residues" evidence="1">
    <location>
        <begin position="115"/>
        <end position="126"/>
    </location>
</feature>
<protein>
    <submittedName>
        <fullName evidence="2">Gene transfer agent family protein</fullName>
    </submittedName>
</protein>
<comment type="caution">
    <text evidence="2">The sequence shown here is derived from an EMBL/GenBank/DDBJ whole genome shotgun (WGS) entry which is preliminary data.</text>
</comment>
<evidence type="ECO:0000313" key="2">
    <source>
        <dbReference type="EMBL" id="RFC64225.1"/>
    </source>
</evidence>
<accession>A0A371X4R4</accession>
<evidence type="ECO:0000256" key="1">
    <source>
        <dbReference type="SAM" id="MobiDB-lite"/>
    </source>
</evidence>
<keyword evidence="3" id="KW-1185">Reference proteome</keyword>
<dbReference type="AlphaFoldDB" id="A0A371X4R4"/>
<gene>
    <name evidence="2" type="ORF">DYI37_07745</name>
</gene>
<feature type="compositionally biased region" description="Polar residues" evidence="1">
    <location>
        <begin position="149"/>
        <end position="158"/>
    </location>
</feature>
<name>A0A371X4R4_9HYPH</name>
<dbReference type="Pfam" id="PF11836">
    <property type="entry name" value="Phage_TAC_11"/>
    <property type="match status" value="1"/>
</dbReference>
<sequence>MRSDRVPANRRRGEVGAVVDGTERRLCLTLGALADLETAFGAEDLPALAARLSAGRLSARDLAVIIAAGFRGAGEAVGLDEVAAMRFEGGVSGAARLAVELLTAAFGEGDETGEEAGGSRGGGVPGGELPDPALPWRETPRPPRPFPGTMSSPSGSAS</sequence>
<feature type="region of interest" description="Disordered" evidence="1">
    <location>
        <begin position="108"/>
        <end position="158"/>
    </location>
</feature>
<dbReference type="EMBL" id="QURL01000003">
    <property type="protein sequence ID" value="RFC64225.1"/>
    <property type="molecule type" value="Genomic_DNA"/>
</dbReference>
<dbReference type="InterPro" id="IPR021791">
    <property type="entry name" value="Phage_TAC_11"/>
</dbReference>
<evidence type="ECO:0000313" key="3">
    <source>
        <dbReference type="Proteomes" id="UP000264310"/>
    </source>
</evidence>
<organism evidence="2 3">
    <name type="scientific">Fulvimarina endophytica</name>
    <dbReference type="NCBI Taxonomy" id="2293836"/>
    <lineage>
        <taxon>Bacteria</taxon>
        <taxon>Pseudomonadati</taxon>
        <taxon>Pseudomonadota</taxon>
        <taxon>Alphaproteobacteria</taxon>
        <taxon>Hyphomicrobiales</taxon>
        <taxon>Aurantimonadaceae</taxon>
        <taxon>Fulvimarina</taxon>
    </lineage>
</organism>
<reference evidence="2 3" key="1">
    <citation type="submission" date="2018-08" db="EMBL/GenBank/DDBJ databases">
        <title>Fulvimarina sp. 85, whole genome shotgun sequence.</title>
        <authorList>
            <person name="Tuo L."/>
        </authorList>
    </citation>
    <scope>NUCLEOTIDE SEQUENCE [LARGE SCALE GENOMIC DNA]</scope>
    <source>
        <strain evidence="2 3">85</strain>
    </source>
</reference>
<dbReference type="OrthoDB" id="7206814at2"/>